<dbReference type="GO" id="GO:0035556">
    <property type="term" value="P:intracellular signal transduction"/>
    <property type="evidence" value="ECO:0007669"/>
    <property type="project" value="TreeGrafter"/>
</dbReference>
<proteinExistence type="inferred from homology"/>
<feature type="region of interest" description="Disordered" evidence="11">
    <location>
        <begin position="536"/>
        <end position="560"/>
    </location>
</feature>
<evidence type="ECO:0000256" key="3">
    <source>
        <dbReference type="ARBA" id="ARBA00022527"/>
    </source>
</evidence>
<evidence type="ECO:0000256" key="6">
    <source>
        <dbReference type="ARBA" id="ARBA00022777"/>
    </source>
</evidence>
<dbReference type="FunFam" id="1.10.510.10:FF:000163">
    <property type="entry name" value="3-phosphoinositide-dependent protein kinase 1"/>
    <property type="match status" value="1"/>
</dbReference>
<keyword evidence="4 13" id="KW-0808">Transferase</keyword>
<feature type="domain" description="Protein kinase" evidence="12">
    <location>
        <begin position="195"/>
        <end position="468"/>
    </location>
</feature>
<accession>A0A9W8G5G7</accession>
<keyword evidence="7 10" id="KW-0067">ATP-binding</keyword>
<dbReference type="SUPFAM" id="SSF56112">
    <property type="entry name" value="Protein kinase-like (PK-like)"/>
    <property type="match status" value="1"/>
</dbReference>
<dbReference type="InterPro" id="IPR000719">
    <property type="entry name" value="Prot_kinase_dom"/>
</dbReference>
<feature type="region of interest" description="Disordered" evidence="11">
    <location>
        <begin position="1"/>
        <end position="93"/>
    </location>
</feature>
<evidence type="ECO:0000256" key="2">
    <source>
        <dbReference type="ARBA" id="ARBA00012513"/>
    </source>
</evidence>
<dbReference type="GO" id="GO:0005524">
    <property type="term" value="F:ATP binding"/>
    <property type="evidence" value="ECO:0007669"/>
    <property type="project" value="UniProtKB-UniRule"/>
</dbReference>
<feature type="compositionally biased region" description="Polar residues" evidence="11">
    <location>
        <begin position="141"/>
        <end position="152"/>
    </location>
</feature>
<evidence type="ECO:0000259" key="12">
    <source>
        <dbReference type="PROSITE" id="PS50011"/>
    </source>
</evidence>
<dbReference type="GO" id="GO:0004674">
    <property type="term" value="F:protein serine/threonine kinase activity"/>
    <property type="evidence" value="ECO:0007669"/>
    <property type="project" value="UniProtKB-KW"/>
</dbReference>
<comment type="similarity">
    <text evidence="1">Belongs to the protein kinase superfamily. AGC Ser/Thr protein kinase family. PDPK1 subfamily.</text>
</comment>
<keyword evidence="3" id="KW-0723">Serine/threonine-protein kinase</keyword>
<dbReference type="InterPro" id="IPR017441">
    <property type="entry name" value="Protein_kinase_ATP_BS"/>
</dbReference>
<feature type="compositionally biased region" description="Low complexity" evidence="11">
    <location>
        <begin position="153"/>
        <end position="166"/>
    </location>
</feature>
<evidence type="ECO:0000256" key="7">
    <source>
        <dbReference type="ARBA" id="ARBA00022840"/>
    </source>
</evidence>
<dbReference type="OrthoDB" id="347657at2759"/>
<feature type="compositionally biased region" description="Polar residues" evidence="11">
    <location>
        <begin position="176"/>
        <end position="185"/>
    </location>
</feature>
<dbReference type="PROSITE" id="PS50011">
    <property type="entry name" value="PROTEIN_KINASE_DOM"/>
    <property type="match status" value="1"/>
</dbReference>
<evidence type="ECO:0000256" key="4">
    <source>
        <dbReference type="ARBA" id="ARBA00022679"/>
    </source>
</evidence>
<dbReference type="Gene3D" id="1.10.510.10">
    <property type="entry name" value="Transferase(Phosphotransferase) domain 1"/>
    <property type="match status" value="1"/>
</dbReference>
<dbReference type="InterPro" id="IPR050236">
    <property type="entry name" value="Ser_Thr_kinase_AGC"/>
</dbReference>
<keyword evidence="6 13" id="KW-0418">Kinase</keyword>
<evidence type="ECO:0000313" key="14">
    <source>
        <dbReference type="Proteomes" id="UP001151518"/>
    </source>
</evidence>
<dbReference type="PROSITE" id="PS00107">
    <property type="entry name" value="PROTEIN_KINASE_ATP"/>
    <property type="match status" value="1"/>
</dbReference>
<dbReference type="SMART" id="SM00220">
    <property type="entry name" value="S_TKc"/>
    <property type="match status" value="1"/>
</dbReference>
<feature type="compositionally biased region" description="Polar residues" evidence="11">
    <location>
        <begin position="82"/>
        <end position="93"/>
    </location>
</feature>
<keyword evidence="5 10" id="KW-0547">Nucleotide-binding</keyword>
<dbReference type="Gene3D" id="3.30.200.20">
    <property type="entry name" value="Phosphorylase Kinase, domain 1"/>
    <property type="match status" value="1"/>
</dbReference>
<organism evidence="13 14">
    <name type="scientific">Coemansia spiralis</name>
    <dbReference type="NCBI Taxonomy" id="417178"/>
    <lineage>
        <taxon>Eukaryota</taxon>
        <taxon>Fungi</taxon>
        <taxon>Fungi incertae sedis</taxon>
        <taxon>Zoopagomycota</taxon>
        <taxon>Kickxellomycotina</taxon>
        <taxon>Kickxellomycetes</taxon>
        <taxon>Kickxellales</taxon>
        <taxon>Kickxellaceae</taxon>
        <taxon>Coemansia</taxon>
    </lineage>
</organism>
<dbReference type="PANTHER" id="PTHR24356">
    <property type="entry name" value="SERINE/THREONINE-PROTEIN KINASE"/>
    <property type="match status" value="1"/>
</dbReference>
<feature type="compositionally biased region" description="Polar residues" evidence="11">
    <location>
        <begin position="13"/>
        <end position="33"/>
    </location>
</feature>
<comment type="catalytic activity">
    <reaction evidence="9">
        <text>L-seryl-[protein] + ATP = O-phospho-L-seryl-[protein] + ADP + H(+)</text>
        <dbReference type="Rhea" id="RHEA:17989"/>
        <dbReference type="Rhea" id="RHEA-COMP:9863"/>
        <dbReference type="Rhea" id="RHEA-COMP:11604"/>
        <dbReference type="ChEBI" id="CHEBI:15378"/>
        <dbReference type="ChEBI" id="CHEBI:29999"/>
        <dbReference type="ChEBI" id="CHEBI:30616"/>
        <dbReference type="ChEBI" id="CHEBI:83421"/>
        <dbReference type="ChEBI" id="CHEBI:456216"/>
        <dbReference type="EC" id="2.7.11.1"/>
    </reaction>
</comment>
<evidence type="ECO:0000256" key="8">
    <source>
        <dbReference type="ARBA" id="ARBA00047899"/>
    </source>
</evidence>
<feature type="region of interest" description="Disordered" evidence="11">
    <location>
        <begin position="484"/>
        <end position="503"/>
    </location>
</feature>
<dbReference type="EC" id="2.7.11.1" evidence="2"/>
<evidence type="ECO:0000256" key="5">
    <source>
        <dbReference type="ARBA" id="ARBA00022741"/>
    </source>
</evidence>
<evidence type="ECO:0000256" key="11">
    <source>
        <dbReference type="SAM" id="MobiDB-lite"/>
    </source>
</evidence>
<protein>
    <recommendedName>
        <fullName evidence="2">non-specific serine/threonine protein kinase</fullName>
        <ecNumber evidence="2">2.7.11.1</ecNumber>
    </recommendedName>
</protein>
<evidence type="ECO:0000256" key="10">
    <source>
        <dbReference type="PROSITE-ProRule" id="PRU10141"/>
    </source>
</evidence>
<comment type="caution">
    <text evidence="13">The sequence shown here is derived from an EMBL/GenBank/DDBJ whole genome shotgun (WGS) entry which is preliminary data.</text>
</comment>
<feature type="region of interest" description="Disordered" evidence="11">
    <location>
        <begin position="132"/>
        <end position="189"/>
    </location>
</feature>
<dbReference type="AlphaFoldDB" id="A0A9W8G5G7"/>
<gene>
    <name evidence="13" type="primary">PDPK1</name>
    <name evidence="13" type="ORF">GGI25_004978</name>
</gene>
<evidence type="ECO:0000313" key="13">
    <source>
        <dbReference type="EMBL" id="KAJ2672783.1"/>
    </source>
</evidence>
<dbReference type="CDD" id="cd05581">
    <property type="entry name" value="STKc_PDK1"/>
    <property type="match status" value="1"/>
</dbReference>
<name>A0A9W8G5G7_9FUNG</name>
<comment type="catalytic activity">
    <reaction evidence="8">
        <text>L-threonyl-[protein] + ATP = O-phospho-L-threonyl-[protein] + ADP + H(+)</text>
        <dbReference type="Rhea" id="RHEA:46608"/>
        <dbReference type="Rhea" id="RHEA-COMP:11060"/>
        <dbReference type="Rhea" id="RHEA-COMP:11605"/>
        <dbReference type="ChEBI" id="CHEBI:15378"/>
        <dbReference type="ChEBI" id="CHEBI:30013"/>
        <dbReference type="ChEBI" id="CHEBI:30616"/>
        <dbReference type="ChEBI" id="CHEBI:61977"/>
        <dbReference type="ChEBI" id="CHEBI:456216"/>
        <dbReference type="EC" id="2.7.11.1"/>
    </reaction>
</comment>
<sequence>MTRNNLPPPAQQLHPSHSSAVEMSTVSRNSAAYDSNHSSMSNSDSSIYTNARRMHQQGSATVSELTEMRERPRIPPKPANLRSATNNNSNSFAPVSSQTALVAAEAAMAFNSTSDSPSHSLHSTTLALNAAAATPKPTPCSLVSETPSSARLSQPTQQQQQSSSTSMVTDPKPLHLSSNQSNAKQSTRKRVVSDFEFGRTLGEGSYSTVVEATEKATGRVYAAKILDKRHIIKEKKIKYVNIERDMLQALHHPFIVRLHYAFQDSQSLYFIIDIASNGELLSWIRKRCLSSFSHVFICSLGGLSEECARFYLAEIIAAVEYMHMERTLHRDIKPENILLGSDMHILVTDFGTAKMFRKDEKEMRAYSFVGTAEYVSPELLTDKAADCNSDLWAIGCIAYQLLTGRPPFKGSNEYQTFQKVLKLDFSFPPNMPPQARDLIERILVLDPEKRLGATQRGGFEELKAHPFFEGFEWQGVEMRTPPPMAGPEAVTQQQQQQQQQALELPVASTRPAPPAIPPKPAVLRQPSAVPSNTIYEARGSSSDGFGTEKTSDSFSPLESTDPLTSFAAPNLNNYQIDAPISPRQTPMHLANHARGGMIPPPPPPPPQHMHGAFATAAPSQMAMRGIMAPMAACPTTYTKQSSESADDIYNVRLNDHVPAPLQAEEMAAVQGYHGYQAHATTSDYYAAAAYRPPAASSTRPVYNTGYGGSGRSGGSWLSRLRTTLCCGASS</sequence>
<feature type="binding site" evidence="10">
    <location>
        <position position="224"/>
    </location>
    <ligand>
        <name>ATP</name>
        <dbReference type="ChEBI" id="CHEBI:30616"/>
    </ligand>
</feature>
<dbReference type="Proteomes" id="UP001151518">
    <property type="component" value="Unassembled WGS sequence"/>
</dbReference>
<dbReference type="PANTHER" id="PTHR24356:SF163">
    <property type="entry name" value="3-PHOSPHOINOSITIDE-DEPENDENT PROTEIN KINASE 1-RELATED"/>
    <property type="match status" value="1"/>
</dbReference>
<feature type="compositionally biased region" description="Low complexity" evidence="11">
    <location>
        <begin position="34"/>
        <end position="46"/>
    </location>
</feature>
<dbReference type="InterPro" id="IPR011009">
    <property type="entry name" value="Kinase-like_dom_sf"/>
</dbReference>
<evidence type="ECO:0000256" key="9">
    <source>
        <dbReference type="ARBA" id="ARBA00048679"/>
    </source>
</evidence>
<evidence type="ECO:0000256" key="1">
    <source>
        <dbReference type="ARBA" id="ARBA00010006"/>
    </source>
</evidence>
<dbReference type="Pfam" id="PF00069">
    <property type="entry name" value="Pkinase"/>
    <property type="match status" value="1"/>
</dbReference>
<dbReference type="FunFam" id="3.30.200.20:FF:000191">
    <property type="entry name" value="3-phosphoinositide-dependent protein kinase 2-like"/>
    <property type="match status" value="1"/>
</dbReference>
<dbReference type="InterPro" id="IPR039046">
    <property type="entry name" value="PDPK1"/>
</dbReference>
<reference evidence="13" key="1">
    <citation type="submission" date="2022-07" db="EMBL/GenBank/DDBJ databases">
        <title>Phylogenomic reconstructions and comparative analyses of Kickxellomycotina fungi.</title>
        <authorList>
            <person name="Reynolds N.K."/>
            <person name="Stajich J.E."/>
            <person name="Barry K."/>
            <person name="Grigoriev I.V."/>
            <person name="Crous P."/>
            <person name="Smith M.E."/>
        </authorList>
    </citation>
    <scope>NUCLEOTIDE SEQUENCE</scope>
    <source>
        <strain evidence="13">NRRL 3115</strain>
    </source>
</reference>
<feature type="compositionally biased region" description="Pro residues" evidence="11">
    <location>
        <begin position="1"/>
        <end position="10"/>
    </location>
</feature>
<dbReference type="EMBL" id="JANBTW010000077">
    <property type="protein sequence ID" value="KAJ2672783.1"/>
    <property type="molecule type" value="Genomic_DNA"/>
</dbReference>